<dbReference type="InterPro" id="IPR052701">
    <property type="entry name" value="GAG_Ulvan_Degrading_Sulfatases"/>
</dbReference>
<dbReference type="SUPFAM" id="SSF53649">
    <property type="entry name" value="Alkaline phosphatase-like"/>
    <property type="match status" value="1"/>
</dbReference>
<dbReference type="PANTHER" id="PTHR43751:SF3">
    <property type="entry name" value="SULFATASE N-TERMINAL DOMAIN-CONTAINING PROTEIN"/>
    <property type="match status" value="1"/>
</dbReference>
<organism evidence="2">
    <name type="scientific">Desulfofervidus auxilii</name>
    <dbReference type="NCBI Taxonomy" id="1621989"/>
    <lineage>
        <taxon>Bacteria</taxon>
        <taxon>Pseudomonadati</taxon>
        <taxon>Thermodesulfobacteriota</taxon>
        <taxon>Candidatus Desulfofervidia</taxon>
        <taxon>Candidatus Desulfofervidales</taxon>
        <taxon>Candidatus Desulfofervidaceae</taxon>
        <taxon>Candidatus Desulfofervidus</taxon>
    </lineage>
</organism>
<comment type="caution">
    <text evidence="2">The sequence shown here is derived from an EMBL/GenBank/DDBJ whole genome shotgun (WGS) entry which is preliminary data.</text>
</comment>
<dbReference type="AlphaFoldDB" id="A0A7V0NEV0"/>
<dbReference type="InterPro" id="IPR000917">
    <property type="entry name" value="Sulfatase_N"/>
</dbReference>
<proteinExistence type="predicted"/>
<feature type="domain" description="Sulfatase N-terminal" evidence="1">
    <location>
        <begin position="3"/>
        <end position="312"/>
    </location>
</feature>
<accession>A0A7V0NEV0</accession>
<evidence type="ECO:0000313" key="2">
    <source>
        <dbReference type="EMBL" id="HDD35633.1"/>
    </source>
</evidence>
<dbReference type="Pfam" id="PF00884">
    <property type="entry name" value="Sulfatase"/>
    <property type="match status" value="1"/>
</dbReference>
<name>A0A7V0NEV0_DESA2</name>
<dbReference type="Gene3D" id="3.40.720.10">
    <property type="entry name" value="Alkaline Phosphatase, subunit A"/>
    <property type="match status" value="1"/>
</dbReference>
<dbReference type="EMBL" id="DQWQ01000104">
    <property type="protein sequence ID" value="HDD35633.1"/>
    <property type="molecule type" value="Genomic_DNA"/>
</dbReference>
<sequence length="372" mass="43105">MLIILYVLDSLRPDFLSCYGCNENTSPNIDKIAKDGVIFKRAYAQSTWTRPSGASILSSLYPSCHGVMTVKDVLSSSVPFLPEQLKKLGFKTVAISSMGNISPAFGFGRDFDHFVELYKERSVMTKRKVLQTKKVGWQDYFDTEIVAIPTSEEINEYLFPFLKKYGHKKLFIFIWSLDTHGPFFHRDLKMVKYSPPSEELLWNNKASLKSEKLKDRIKTIYKDMIYYNDYHIGILVEKLKELALYDESFFIITSDHGESFGEHGIFGHAGVPYEEQIRVPLIMKFPHQEFRGSSVDSLTQHIDIYPTILEYLRSPVSNFVQGKSLLPIIRREKASINSYIFNETGLRESSPRYFCLRTEKYKYIKSMFRLKG</sequence>
<gene>
    <name evidence="2" type="ORF">ENF30_02405</name>
</gene>
<feature type="non-terminal residue" evidence="2">
    <location>
        <position position="372"/>
    </location>
</feature>
<dbReference type="Proteomes" id="UP000885706">
    <property type="component" value="Unassembled WGS sequence"/>
</dbReference>
<reference evidence="2" key="1">
    <citation type="journal article" date="2020" name="mSystems">
        <title>Genome- and Community-Level Interaction Insights into Carbon Utilization and Element Cycling Functions of Hydrothermarchaeota in Hydrothermal Sediment.</title>
        <authorList>
            <person name="Zhou Z."/>
            <person name="Liu Y."/>
            <person name="Xu W."/>
            <person name="Pan J."/>
            <person name="Luo Z.H."/>
            <person name="Li M."/>
        </authorList>
    </citation>
    <scope>NUCLEOTIDE SEQUENCE [LARGE SCALE GENOMIC DNA]</scope>
    <source>
        <strain evidence="2">HyVt-113</strain>
    </source>
</reference>
<evidence type="ECO:0000259" key="1">
    <source>
        <dbReference type="Pfam" id="PF00884"/>
    </source>
</evidence>
<protein>
    <recommendedName>
        <fullName evidence="1">Sulfatase N-terminal domain-containing protein</fullName>
    </recommendedName>
</protein>
<dbReference type="CDD" id="cd16148">
    <property type="entry name" value="sulfatase_like"/>
    <property type="match status" value="1"/>
</dbReference>
<dbReference type="InterPro" id="IPR017850">
    <property type="entry name" value="Alkaline_phosphatase_core_sf"/>
</dbReference>
<dbReference type="PANTHER" id="PTHR43751">
    <property type="entry name" value="SULFATASE"/>
    <property type="match status" value="1"/>
</dbReference>